<dbReference type="PANTHER" id="PTHR42879:SF2">
    <property type="entry name" value="3-OXOACYL-[ACYL-CARRIER-PROTEIN] REDUCTASE FABG"/>
    <property type="match status" value="1"/>
</dbReference>
<keyword evidence="2" id="KW-0560">Oxidoreductase</keyword>
<reference evidence="3" key="1">
    <citation type="journal article" date="2019" name="Int. J. Syst. Evol. Microbiol.">
        <title>The Global Catalogue of Microorganisms (GCM) 10K type strain sequencing project: providing services to taxonomists for standard genome sequencing and annotation.</title>
        <authorList>
            <consortium name="The Broad Institute Genomics Platform"/>
            <consortium name="The Broad Institute Genome Sequencing Center for Infectious Disease"/>
            <person name="Wu L."/>
            <person name="Ma J."/>
        </authorList>
    </citation>
    <scope>NUCLEOTIDE SEQUENCE [LARGE SCALE GENOMIC DNA]</scope>
    <source>
        <strain evidence="3">JCM 4816</strain>
    </source>
</reference>
<gene>
    <name evidence="2" type="ORF">ACFP3V_29045</name>
</gene>
<dbReference type="InterPro" id="IPR050259">
    <property type="entry name" value="SDR"/>
</dbReference>
<name>A0ABW1GC32_9ACTN</name>
<evidence type="ECO:0000313" key="2">
    <source>
        <dbReference type="EMBL" id="MFC5911239.1"/>
    </source>
</evidence>
<dbReference type="GO" id="GO:0016491">
    <property type="term" value="F:oxidoreductase activity"/>
    <property type="evidence" value="ECO:0007669"/>
    <property type="project" value="UniProtKB-KW"/>
</dbReference>
<dbReference type="InterPro" id="IPR002347">
    <property type="entry name" value="SDR_fam"/>
</dbReference>
<dbReference type="PANTHER" id="PTHR42879">
    <property type="entry name" value="3-OXOACYL-(ACYL-CARRIER-PROTEIN) REDUCTASE"/>
    <property type="match status" value="1"/>
</dbReference>
<dbReference type="Pfam" id="PF13561">
    <property type="entry name" value="adh_short_C2"/>
    <property type="match status" value="1"/>
</dbReference>
<protein>
    <submittedName>
        <fullName evidence="2">SDR family NAD(P)-dependent oxidoreductase</fullName>
        <ecNumber evidence="2">1.1.1.-</ecNumber>
    </submittedName>
</protein>
<comment type="similarity">
    <text evidence="1">Belongs to the short-chain dehydrogenases/reductases (SDR) family.</text>
</comment>
<proteinExistence type="inferred from homology"/>
<organism evidence="2 3">
    <name type="scientific">Streptacidiphilus monticola</name>
    <dbReference type="NCBI Taxonomy" id="2161674"/>
    <lineage>
        <taxon>Bacteria</taxon>
        <taxon>Bacillati</taxon>
        <taxon>Actinomycetota</taxon>
        <taxon>Actinomycetes</taxon>
        <taxon>Kitasatosporales</taxon>
        <taxon>Streptomycetaceae</taxon>
        <taxon>Streptacidiphilus</taxon>
    </lineage>
</organism>
<dbReference type="PRINTS" id="PR00081">
    <property type="entry name" value="GDHRDH"/>
</dbReference>
<keyword evidence="3" id="KW-1185">Reference proteome</keyword>
<dbReference type="Proteomes" id="UP001596174">
    <property type="component" value="Unassembled WGS sequence"/>
</dbReference>
<evidence type="ECO:0000256" key="1">
    <source>
        <dbReference type="ARBA" id="ARBA00006484"/>
    </source>
</evidence>
<dbReference type="SUPFAM" id="SSF51735">
    <property type="entry name" value="NAD(P)-binding Rossmann-fold domains"/>
    <property type="match status" value="1"/>
</dbReference>
<dbReference type="Gene3D" id="3.40.50.720">
    <property type="entry name" value="NAD(P)-binding Rossmann-like Domain"/>
    <property type="match status" value="1"/>
</dbReference>
<dbReference type="InterPro" id="IPR036291">
    <property type="entry name" value="NAD(P)-bd_dom_sf"/>
</dbReference>
<sequence length="255" mass="26742">MTAHPSRTVVVAGAGSDIGAAVAGRLARTGCRIALVDRRENHCYRALERVTAADGQAQIFTADVSLIHEAEAAVARIVDAWGPPDVLVHDLLPQRRPLDAPATAREDDWDGVVRSRLRAPYVLTAAVQRHMVRRRWGRIVLVSAPRPPAAEEDPAAAAALAGLFGLTRSLATRLGPHGVTANTVVPGLIATESAELAAACAGSDLNQLRKRALERVAVGRPGTADEVAEAVAFFASEQAGFVSGQVLHVTGGPTD</sequence>
<dbReference type="RefSeq" id="WP_380589842.1">
    <property type="nucleotide sequence ID" value="NZ_JBHSQJ010000150.1"/>
</dbReference>
<dbReference type="EMBL" id="JBHSQJ010000150">
    <property type="protein sequence ID" value="MFC5911239.1"/>
    <property type="molecule type" value="Genomic_DNA"/>
</dbReference>
<comment type="caution">
    <text evidence="2">The sequence shown here is derived from an EMBL/GenBank/DDBJ whole genome shotgun (WGS) entry which is preliminary data.</text>
</comment>
<accession>A0ABW1GC32</accession>
<dbReference type="EC" id="1.1.1.-" evidence="2"/>
<evidence type="ECO:0000313" key="3">
    <source>
        <dbReference type="Proteomes" id="UP001596174"/>
    </source>
</evidence>